<dbReference type="Gene3D" id="3.30.160.250">
    <property type="match status" value="1"/>
</dbReference>
<keyword evidence="3" id="KW-1185">Reference proteome</keyword>
<name>A0ABW8L4Z8_9GAMM</name>
<dbReference type="Proteomes" id="UP001620234">
    <property type="component" value="Unassembled WGS sequence"/>
</dbReference>
<dbReference type="InterPro" id="IPR035069">
    <property type="entry name" value="TTHA1013/TTHA0281-like"/>
</dbReference>
<dbReference type="EMBL" id="JBJDPD010000001">
    <property type="protein sequence ID" value="MFK3999813.1"/>
    <property type="molecule type" value="Genomic_DNA"/>
</dbReference>
<dbReference type="SUPFAM" id="SSF143100">
    <property type="entry name" value="TTHA1013/TTHA0281-like"/>
    <property type="match status" value="1"/>
</dbReference>
<reference evidence="2 3" key="1">
    <citation type="submission" date="2024-11" db="EMBL/GenBank/DDBJ databases">
        <title>The Natural Products Discovery Center: Release of the First 8490 Sequenced Strains for Exploring Actinobacteria Biosynthetic Diversity.</title>
        <authorList>
            <person name="Kalkreuter E."/>
            <person name="Kautsar S.A."/>
            <person name="Yang D."/>
            <person name="Bader C.D."/>
            <person name="Teijaro C.N."/>
            <person name="Fluegel L."/>
            <person name="Davis C.M."/>
            <person name="Simpson J.R."/>
            <person name="Lauterbach L."/>
            <person name="Steele A.D."/>
            <person name="Gui C."/>
            <person name="Meng S."/>
            <person name="Li G."/>
            <person name="Viehrig K."/>
            <person name="Ye F."/>
            <person name="Su P."/>
            <person name="Kiefer A.F."/>
            <person name="Nichols A."/>
            <person name="Cepeda A.J."/>
            <person name="Yan W."/>
            <person name="Fan B."/>
            <person name="Jiang Y."/>
            <person name="Adhikari A."/>
            <person name="Zheng C.-J."/>
            <person name="Schuster L."/>
            <person name="Cowan T.M."/>
            <person name="Smanski M.J."/>
            <person name="Chevrette M.G."/>
            <person name="De Carvalho L.P.S."/>
            <person name="Shen B."/>
        </authorList>
    </citation>
    <scope>NUCLEOTIDE SEQUENCE [LARGE SCALE GENOMIC DNA]</scope>
    <source>
        <strain evidence="2 3">NPDC077433</strain>
    </source>
</reference>
<proteinExistence type="predicted"/>
<evidence type="ECO:0000313" key="3">
    <source>
        <dbReference type="Proteomes" id="UP001620234"/>
    </source>
</evidence>
<comment type="caution">
    <text evidence="2">The sequence shown here is derived from an EMBL/GenBank/DDBJ whole genome shotgun (WGS) entry which is preliminary data.</text>
</comment>
<gene>
    <name evidence="2" type="ORF">ACI2I3_00500</name>
</gene>
<organism evidence="2 3">
    <name type="scientific">Psychrobacter namhaensis</name>
    <dbReference type="NCBI Taxonomy" id="292734"/>
    <lineage>
        <taxon>Bacteria</taxon>
        <taxon>Pseudomonadati</taxon>
        <taxon>Pseudomonadota</taxon>
        <taxon>Gammaproteobacteria</taxon>
        <taxon>Moraxellales</taxon>
        <taxon>Moraxellaceae</taxon>
        <taxon>Psychrobacter</taxon>
    </lineage>
</organism>
<dbReference type="RefSeq" id="WP_404671658.1">
    <property type="nucleotide sequence ID" value="NZ_JBJDPD010000001.1"/>
</dbReference>
<sequence>MSNLYPAKFEECFTEVEHSIGPDYHISDGFVVTFRDVPEANTQGDTFIEAAEMAQDALQTAMEFYDEDNKPRPKPSAAIHGDVMIDINSEVQSD</sequence>
<evidence type="ECO:0000313" key="2">
    <source>
        <dbReference type="EMBL" id="MFK3999813.1"/>
    </source>
</evidence>
<accession>A0ABW8L4Z8</accession>
<protein>
    <submittedName>
        <fullName evidence="2">Type II toxin-antitoxin system HicB family antitoxin</fullName>
    </submittedName>
</protein>
<feature type="region of interest" description="Disordered" evidence="1">
    <location>
        <begin position="67"/>
        <end position="94"/>
    </location>
</feature>
<evidence type="ECO:0000256" key="1">
    <source>
        <dbReference type="SAM" id="MobiDB-lite"/>
    </source>
</evidence>